<dbReference type="EMBL" id="JABBPN010000003">
    <property type="protein sequence ID" value="NMO95158.1"/>
    <property type="molecule type" value="Genomic_DNA"/>
</dbReference>
<sequence>MMMKEMFQLDEMTAAVSHHPLYVLMLKTQHCGVCEAVQAKVAVMLDKNESVSGGYAYLEKVPEAASVYIALTSPVVLVFFEGKEVYRAARFVRMDELEQVLIRYEEVLGMES</sequence>
<evidence type="ECO:0000313" key="2">
    <source>
        <dbReference type="Proteomes" id="UP000565468"/>
    </source>
</evidence>
<organism evidence="1 2">
    <name type="scientific">Paenibacillus lemnae</name>
    <dbReference type="NCBI Taxonomy" id="1330551"/>
    <lineage>
        <taxon>Bacteria</taxon>
        <taxon>Bacillati</taxon>
        <taxon>Bacillota</taxon>
        <taxon>Bacilli</taxon>
        <taxon>Bacillales</taxon>
        <taxon>Paenibacillaceae</taxon>
        <taxon>Paenibacillus</taxon>
    </lineage>
</organism>
<proteinExistence type="predicted"/>
<name>A0A848M2E2_PAELE</name>
<keyword evidence="2" id="KW-1185">Reference proteome</keyword>
<dbReference type="Gene3D" id="3.40.30.10">
    <property type="entry name" value="Glutaredoxin"/>
    <property type="match status" value="1"/>
</dbReference>
<dbReference type="InterPro" id="IPR036249">
    <property type="entry name" value="Thioredoxin-like_sf"/>
</dbReference>
<dbReference type="RefSeq" id="WP_169503911.1">
    <property type="nucleotide sequence ID" value="NZ_JABBPN010000003.1"/>
</dbReference>
<comment type="caution">
    <text evidence="1">The sequence shown here is derived from an EMBL/GenBank/DDBJ whole genome shotgun (WGS) entry which is preliminary data.</text>
</comment>
<evidence type="ECO:0000313" key="1">
    <source>
        <dbReference type="EMBL" id="NMO95158.1"/>
    </source>
</evidence>
<dbReference type="AlphaFoldDB" id="A0A848M2E2"/>
<gene>
    <name evidence="1" type="ORF">HII30_05065</name>
</gene>
<dbReference type="Proteomes" id="UP000565468">
    <property type="component" value="Unassembled WGS sequence"/>
</dbReference>
<reference evidence="1 2" key="1">
    <citation type="submission" date="2020-04" db="EMBL/GenBank/DDBJ databases">
        <title>Paenibacillus algicola sp. nov., a novel marine bacterium producing alginate lyase.</title>
        <authorList>
            <person name="Huang H."/>
        </authorList>
    </citation>
    <scope>NUCLEOTIDE SEQUENCE [LARGE SCALE GENOMIC DNA]</scope>
    <source>
        <strain evidence="1 2">L7-75</strain>
    </source>
</reference>
<accession>A0A848M2E2</accession>
<protein>
    <submittedName>
        <fullName evidence="1">Thioredoxin</fullName>
    </submittedName>
</protein>
<dbReference type="SUPFAM" id="SSF52833">
    <property type="entry name" value="Thioredoxin-like"/>
    <property type="match status" value="1"/>
</dbReference>